<dbReference type="OMA" id="VAHEEYS"/>
<gene>
    <name evidence="2" type="ORF">LAFE_0D11320G</name>
</gene>
<sequence length="246" mass="27453">MANRRKKAFGGDSSSDSDGSEDELHGYLHKKALKSQKTLQNVGAFNFDNDMDSCAPVKTQPPKQSRFIGNILASKKQRELDRLYSESVRNTFSNGIQEHVKNAGDVYVTGAYQEKKRQIEEAEKIALAEQGREFAETNLNAFRYNARILNDASEKHDQSLSNVGDAAQSTDAVREKEKKLKSYKNDIYISPNISSKPSGQKARKMAKQAAPVEVVQKFLASSVTACELKLLREEYFARVSCSNLSC</sequence>
<reference evidence="2 3" key="1">
    <citation type="submission" date="2016-03" db="EMBL/GenBank/DDBJ databases">
        <authorList>
            <person name="Devillers H."/>
        </authorList>
    </citation>
    <scope>NUCLEOTIDE SEQUENCE [LARGE SCALE GENOMIC DNA]</scope>
    <source>
        <strain evidence="2">CBS 6772</strain>
    </source>
</reference>
<accession>A0A1G4MBV9</accession>
<proteinExistence type="predicted"/>
<dbReference type="AlphaFoldDB" id="A0A1G4MBV9"/>
<name>A0A1G4MBV9_LACFM</name>
<dbReference type="Proteomes" id="UP000190831">
    <property type="component" value="Chromosome D"/>
</dbReference>
<evidence type="ECO:0000256" key="1">
    <source>
        <dbReference type="SAM" id="MobiDB-lite"/>
    </source>
</evidence>
<evidence type="ECO:0000313" key="2">
    <source>
        <dbReference type="EMBL" id="SCW01381.1"/>
    </source>
</evidence>
<feature type="region of interest" description="Disordered" evidence="1">
    <location>
        <begin position="1"/>
        <end position="23"/>
    </location>
</feature>
<evidence type="ECO:0000313" key="3">
    <source>
        <dbReference type="Proteomes" id="UP000190831"/>
    </source>
</evidence>
<keyword evidence="3" id="KW-1185">Reference proteome</keyword>
<organism evidence="2 3">
    <name type="scientific">Lachancea fermentati</name>
    <name type="common">Zygosaccharomyces fermentati</name>
    <dbReference type="NCBI Taxonomy" id="4955"/>
    <lineage>
        <taxon>Eukaryota</taxon>
        <taxon>Fungi</taxon>
        <taxon>Dikarya</taxon>
        <taxon>Ascomycota</taxon>
        <taxon>Saccharomycotina</taxon>
        <taxon>Saccharomycetes</taxon>
        <taxon>Saccharomycetales</taxon>
        <taxon>Saccharomycetaceae</taxon>
        <taxon>Lachancea</taxon>
    </lineage>
</organism>
<protein>
    <submittedName>
        <fullName evidence="2">LAFE_0D11320g1_1</fullName>
    </submittedName>
</protein>
<dbReference type="OrthoDB" id="4036164at2759"/>
<dbReference type="EMBL" id="LT598492">
    <property type="protein sequence ID" value="SCW01381.1"/>
    <property type="molecule type" value="Genomic_DNA"/>
</dbReference>